<feature type="transmembrane region" description="Helical" evidence="3">
    <location>
        <begin position="276"/>
        <end position="297"/>
    </location>
</feature>
<dbReference type="EMBL" id="WNWS01000026">
    <property type="protein sequence ID" value="KAE9986771.1"/>
    <property type="molecule type" value="Genomic_DNA"/>
</dbReference>
<sequence>MSLSTMKPTMISAINSSLTAIMRPTLIHAARIGLRPRNLSQFGTFAAATRPLAQAAPLPRDQLARPVSTQGYEPAGRWEPRSARKPETQHESDNVLDRPREDVSVLDQLRQLQAMNAELEAMQRVASEQLQQVEAEPEQKFLGRDLSKNESTRSLQNKIEGQNEIPIILAQLRGLGAWMAELEAKQDRAIEQPRTETSALPPKKVTPLKNAIDAKMETKAATKDAGNKVNCDLCSKDTDAQLRAQFRVQLAASPTNAKELLELLDSMENMETFGRLAVYCGVGVIICAILWYSMLYLKNVEVWVFTGE</sequence>
<evidence type="ECO:0000256" key="3">
    <source>
        <dbReference type="SAM" id="Phobius"/>
    </source>
</evidence>
<keyword evidence="1" id="KW-0175">Coiled coil</keyword>
<evidence type="ECO:0000256" key="2">
    <source>
        <dbReference type="SAM" id="MobiDB-lite"/>
    </source>
</evidence>
<feature type="region of interest" description="Disordered" evidence="2">
    <location>
        <begin position="56"/>
        <end position="101"/>
    </location>
</feature>
<evidence type="ECO:0000313" key="4">
    <source>
        <dbReference type="EMBL" id="KAE9986771.1"/>
    </source>
</evidence>
<evidence type="ECO:0000256" key="1">
    <source>
        <dbReference type="SAM" id="Coils"/>
    </source>
</evidence>
<dbReference type="AlphaFoldDB" id="A0A8H3ZBZ3"/>
<gene>
    <name evidence="4" type="ORF">EG328_004789</name>
</gene>
<reference evidence="4 5" key="1">
    <citation type="submission" date="2018-12" db="EMBL/GenBank/DDBJ databases">
        <title>Venturia inaequalis Genome Resource.</title>
        <authorList>
            <person name="Lichtner F.J."/>
        </authorList>
    </citation>
    <scope>NUCLEOTIDE SEQUENCE [LARGE SCALE GENOMIC DNA]</scope>
    <source>
        <strain evidence="4 5">120213</strain>
    </source>
</reference>
<feature type="coiled-coil region" evidence="1">
    <location>
        <begin position="105"/>
        <end position="136"/>
    </location>
</feature>
<protein>
    <submittedName>
        <fullName evidence="4">Uncharacterized protein</fullName>
    </submittedName>
</protein>
<keyword evidence="3" id="KW-0812">Transmembrane</keyword>
<name>A0A8H3ZBZ3_VENIN</name>
<evidence type="ECO:0000313" key="5">
    <source>
        <dbReference type="Proteomes" id="UP000447873"/>
    </source>
</evidence>
<feature type="compositionally biased region" description="Basic and acidic residues" evidence="2">
    <location>
        <begin position="76"/>
        <end position="101"/>
    </location>
</feature>
<accession>A0A8H3ZBZ3</accession>
<keyword evidence="3" id="KW-0472">Membrane</keyword>
<dbReference type="Proteomes" id="UP000447873">
    <property type="component" value="Unassembled WGS sequence"/>
</dbReference>
<comment type="caution">
    <text evidence="4">The sequence shown here is derived from an EMBL/GenBank/DDBJ whole genome shotgun (WGS) entry which is preliminary data.</text>
</comment>
<proteinExistence type="predicted"/>
<keyword evidence="3" id="KW-1133">Transmembrane helix</keyword>
<organism evidence="4 5">
    <name type="scientific">Venturia inaequalis</name>
    <name type="common">Apple scab fungus</name>
    <dbReference type="NCBI Taxonomy" id="5025"/>
    <lineage>
        <taxon>Eukaryota</taxon>
        <taxon>Fungi</taxon>
        <taxon>Dikarya</taxon>
        <taxon>Ascomycota</taxon>
        <taxon>Pezizomycotina</taxon>
        <taxon>Dothideomycetes</taxon>
        <taxon>Pleosporomycetidae</taxon>
        <taxon>Venturiales</taxon>
        <taxon>Venturiaceae</taxon>
        <taxon>Venturia</taxon>
    </lineage>
</organism>